<protein>
    <submittedName>
        <fullName evidence="9">HHL247Cp</fullName>
    </submittedName>
</protein>
<dbReference type="Pfam" id="PF06544">
    <property type="entry name" value="Prp3_C"/>
    <property type="match status" value="1"/>
</dbReference>
<name>A0A0X8HW58_9SACH</name>
<evidence type="ECO:0000256" key="5">
    <source>
        <dbReference type="SAM" id="Coils"/>
    </source>
</evidence>
<evidence type="ECO:0000259" key="8">
    <source>
        <dbReference type="Pfam" id="PF08572"/>
    </source>
</evidence>
<evidence type="ECO:0000256" key="4">
    <source>
        <dbReference type="ARBA" id="ARBA00023242"/>
    </source>
</evidence>
<gene>
    <name evidence="9" type="ORF">AW171_hschr84572</name>
</gene>
<dbReference type="InterPro" id="IPR010541">
    <property type="entry name" value="Prp3_C"/>
</dbReference>
<feature type="compositionally biased region" description="Basic and acidic residues" evidence="6">
    <location>
        <begin position="1"/>
        <end position="12"/>
    </location>
</feature>
<feature type="coiled-coil region" evidence="5">
    <location>
        <begin position="63"/>
        <end position="99"/>
    </location>
</feature>
<dbReference type="GeneID" id="28725882"/>
<keyword evidence="3" id="KW-0508">mRNA splicing</keyword>
<feature type="domain" description="Small nuclear ribonucleoprotein Prp3 C-terminal" evidence="7">
    <location>
        <begin position="291"/>
        <end position="409"/>
    </location>
</feature>
<dbReference type="Pfam" id="PF08572">
    <property type="entry name" value="PRP3"/>
    <property type="match status" value="1"/>
</dbReference>
<dbReference type="EMBL" id="CP014248">
    <property type="protein sequence ID" value="AMD22523.1"/>
    <property type="molecule type" value="Genomic_DNA"/>
</dbReference>
<evidence type="ECO:0000256" key="1">
    <source>
        <dbReference type="ARBA" id="ARBA00004123"/>
    </source>
</evidence>
<evidence type="ECO:0000256" key="3">
    <source>
        <dbReference type="ARBA" id="ARBA00023187"/>
    </source>
</evidence>
<dbReference type="InterPro" id="IPR013881">
    <property type="entry name" value="Pre-mRNA_splic_Prp3_dom"/>
</dbReference>
<dbReference type="GO" id="GO:0000398">
    <property type="term" value="P:mRNA splicing, via spliceosome"/>
    <property type="evidence" value="ECO:0007669"/>
    <property type="project" value="InterPro"/>
</dbReference>
<feature type="domain" description="Pre-mRNA-splicing factor 3" evidence="8">
    <location>
        <begin position="34"/>
        <end position="269"/>
    </location>
</feature>
<sequence>MGSESKDNKKGLQTELHPALRSSNLNLLRSKRENPYLDDDQYQRVQNKRRGGVFQFYKPGEVIEQANRLREAKAKELELQRLENERVEQENKLRQRKIEEGELPAEDEVSYVESFKNIPDVEWWDLKYLDSSNGVHPKFTLPYNNLDEDSEDDDVEDTRPSIRFVKHPLPVVKEFNASKNVVPRIYLTKKEQKKKRRNQRKLVRQEVEEKIKLGLEPKPEPKVKLSNMMHVLESNASIQDPTKWEQTVKQQVAQRKQKHLEINKQRSLEAKAERQANLKTKNSQKDTRYCKVYMFTQLKNPKIRFKLLTNGKQLLLKGCCLHLKQSAGVIVTIGDERSCKFFERLVTKRIQWTEPFVDKETTEEVRCDGAKCEKIWEGLVGDHMFRGWFMKECQNSNELKDILNTSGGQAFSHLDLNFLDEH</sequence>
<keyword evidence="5" id="KW-0175">Coiled coil</keyword>
<accession>A0A0X8HW58</accession>
<dbReference type="STRING" id="45286.A0A0X8HW58"/>
<keyword evidence="10" id="KW-1185">Reference proteome</keyword>
<keyword evidence="4" id="KW-0539">Nucleus</keyword>
<keyword evidence="2" id="KW-0507">mRNA processing</keyword>
<dbReference type="RefSeq" id="XP_017989519.1">
    <property type="nucleotide sequence ID" value="XM_018134209.1"/>
</dbReference>
<organism evidence="9 10">
    <name type="scientific">Eremothecium sinecaudum</name>
    <dbReference type="NCBI Taxonomy" id="45286"/>
    <lineage>
        <taxon>Eukaryota</taxon>
        <taxon>Fungi</taxon>
        <taxon>Dikarya</taxon>
        <taxon>Ascomycota</taxon>
        <taxon>Saccharomycotina</taxon>
        <taxon>Saccharomycetes</taxon>
        <taxon>Saccharomycetales</taxon>
        <taxon>Saccharomycetaceae</taxon>
        <taxon>Eremothecium</taxon>
    </lineage>
</organism>
<dbReference type="PANTHER" id="PTHR14212:SF0">
    <property type="entry name" value="U4_U6 SMALL NUCLEAR RIBONUCLEOPROTEIN PRP3"/>
    <property type="match status" value="1"/>
</dbReference>
<comment type="subcellular location">
    <subcellularLocation>
        <location evidence="1">Nucleus</location>
    </subcellularLocation>
</comment>
<evidence type="ECO:0000313" key="9">
    <source>
        <dbReference type="EMBL" id="AMD22523.1"/>
    </source>
</evidence>
<feature type="region of interest" description="Disordered" evidence="6">
    <location>
        <begin position="1"/>
        <end position="42"/>
    </location>
</feature>
<reference evidence="9 10" key="1">
    <citation type="submission" date="2016-01" db="EMBL/GenBank/DDBJ databases">
        <title>Genome sequence of the yeast Holleya sinecauda.</title>
        <authorList>
            <person name="Dietrich F.S."/>
        </authorList>
    </citation>
    <scope>NUCLEOTIDE SEQUENCE [LARGE SCALE GENOMIC DNA]</scope>
    <source>
        <strain evidence="9 10">ATCC 58844</strain>
    </source>
</reference>
<dbReference type="OrthoDB" id="10264544at2759"/>
<dbReference type="InterPro" id="IPR027104">
    <property type="entry name" value="Prp3"/>
</dbReference>
<evidence type="ECO:0000256" key="2">
    <source>
        <dbReference type="ARBA" id="ARBA00022664"/>
    </source>
</evidence>
<dbReference type="Proteomes" id="UP000243052">
    <property type="component" value="Chromosome viii"/>
</dbReference>
<dbReference type="AlphaFoldDB" id="A0A0X8HW58"/>
<evidence type="ECO:0000259" key="7">
    <source>
        <dbReference type="Pfam" id="PF06544"/>
    </source>
</evidence>
<dbReference type="GO" id="GO:0046540">
    <property type="term" value="C:U4/U6 x U5 tri-snRNP complex"/>
    <property type="evidence" value="ECO:0007669"/>
    <property type="project" value="InterPro"/>
</dbReference>
<proteinExistence type="predicted"/>
<evidence type="ECO:0000256" key="6">
    <source>
        <dbReference type="SAM" id="MobiDB-lite"/>
    </source>
</evidence>
<dbReference type="PANTHER" id="PTHR14212">
    <property type="entry name" value="U4/U6-ASSOCIATED RNA SPLICING FACTOR-RELATED"/>
    <property type="match status" value="1"/>
</dbReference>
<dbReference type="CDD" id="cd24162">
    <property type="entry name" value="Prp3_C"/>
    <property type="match status" value="1"/>
</dbReference>
<evidence type="ECO:0000313" key="10">
    <source>
        <dbReference type="Proteomes" id="UP000243052"/>
    </source>
</evidence>